<dbReference type="AlphaFoldDB" id="A0A0K3AP57"/>
<dbReference type="EMBL" id="LN871598">
    <property type="protein sequence ID" value="CTQ41439.1"/>
    <property type="molecule type" value="Genomic_DNA"/>
</dbReference>
<organism evidence="2 3">
    <name type="scientific">Babesia microti (strain RI)</name>
    <dbReference type="NCBI Taxonomy" id="1133968"/>
    <lineage>
        <taxon>Eukaryota</taxon>
        <taxon>Sar</taxon>
        <taxon>Alveolata</taxon>
        <taxon>Apicomplexa</taxon>
        <taxon>Aconoidasida</taxon>
        <taxon>Piroplasmida</taxon>
        <taxon>Babesiidae</taxon>
        <taxon>Babesia</taxon>
    </lineage>
</organism>
<feature type="signal peptide" evidence="1">
    <location>
        <begin position="1"/>
        <end position="23"/>
    </location>
</feature>
<dbReference type="GeneID" id="24425486"/>
<dbReference type="KEGG" id="bmic:BMR1_03g04195"/>
<dbReference type="RefSeq" id="XP_012649450.1">
    <property type="nucleotide sequence ID" value="XM_012793996.1"/>
</dbReference>
<evidence type="ECO:0000313" key="3">
    <source>
        <dbReference type="Proteomes" id="UP000002899"/>
    </source>
</evidence>
<feature type="chain" id="PRO_5005493974" evidence="1">
    <location>
        <begin position="24"/>
        <end position="143"/>
    </location>
</feature>
<name>A0A0K3AP57_BABMR</name>
<keyword evidence="1" id="KW-0732">Signal</keyword>
<sequence length="143" mass="16166">MNLTHYLISLDLIVTIATTAVRACDLSNAIEKIIKGSTGENFVREMQTYGLNADKLTEIVEYCNNGSNDELSCITINIYKTLLLNKHNFELCLSSYIIYSGISCLDSCFKNYHIGCMECLGEHIPFIFDCLADGHIDYRPDYE</sequence>
<reference evidence="2 3" key="2">
    <citation type="journal article" date="2013" name="PLoS ONE">
        <title>Whole genome mapping and re-organization of the nuclear and mitochondrial genomes of Babesia microti isolates.</title>
        <authorList>
            <person name="Cornillot E."/>
            <person name="Dassouli A."/>
            <person name="Garg A."/>
            <person name="Pachikara N."/>
            <person name="Randazzo S."/>
            <person name="Depoix D."/>
            <person name="Carcy B."/>
            <person name="Delbecq S."/>
            <person name="Frutos R."/>
            <person name="Silva J.C."/>
            <person name="Sutton R."/>
            <person name="Krause P.J."/>
            <person name="Mamoun C.B."/>
        </authorList>
    </citation>
    <scope>NUCLEOTIDE SEQUENCE [LARGE SCALE GENOMIC DNA]</scope>
    <source>
        <strain evidence="2 3">RI</strain>
    </source>
</reference>
<proteinExistence type="predicted"/>
<dbReference type="VEuPathDB" id="PiroplasmaDB:BMR1_03g04195"/>
<evidence type="ECO:0000256" key="1">
    <source>
        <dbReference type="SAM" id="SignalP"/>
    </source>
</evidence>
<protein>
    <submittedName>
        <fullName evidence="2">Uncharacterized protein</fullName>
    </submittedName>
</protein>
<evidence type="ECO:0000313" key="2">
    <source>
        <dbReference type="EMBL" id="CTQ41439.1"/>
    </source>
</evidence>
<dbReference type="Proteomes" id="UP000002899">
    <property type="component" value="Chromosome III"/>
</dbReference>
<accession>A0A0K3AP57</accession>
<gene>
    <name evidence="2" type="ORF">BMR1_03g04195</name>
</gene>
<keyword evidence="3" id="KW-1185">Reference proteome</keyword>
<reference evidence="2 3" key="1">
    <citation type="journal article" date="2012" name="Nucleic Acids Res.">
        <title>Sequencing of the smallest Apicomplexan genome from the human pathogen Babesia microti.</title>
        <authorList>
            <person name="Cornillot E."/>
            <person name="Hadj-Kaddour K."/>
            <person name="Dassouli A."/>
            <person name="Noel B."/>
            <person name="Ranwez V."/>
            <person name="Vacherie B."/>
            <person name="Augagneur Y."/>
            <person name="Bres V."/>
            <person name="Duclos A."/>
            <person name="Randazzo S."/>
            <person name="Carcy B."/>
            <person name="Debierre-Grockiego F."/>
            <person name="Delbecq S."/>
            <person name="Moubri-Menage K."/>
            <person name="Shams-Eldin H."/>
            <person name="Usmani-Brown S."/>
            <person name="Bringaud F."/>
            <person name="Wincker P."/>
            <person name="Vivares C.P."/>
            <person name="Schwarz R.T."/>
            <person name="Schetters T.P."/>
            <person name="Krause P.J."/>
            <person name="Gorenflot A."/>
            <person name="Berry V."/>
            <person name="Barbe V."/>
            <person name="Ben Mamoun C."/>
        </authorList>
    </citation>
    <scope>NUCLEOTIDE SEQUENCE [LARGE SCALE GENOMIC DNA]</scope>
    <source>
        <strain evidence="2 3">RI</strain>
    </source>
</reference>
<reference evidence="2 3" key="3">
    <citation type="journal article" date="2016" name="Sci. Rep.">
        <title>Genome-wide diversity and gene expression profiling of Babesia microti isolates identify polymorphic genes that mediate host-pathogen interactions.</title>
        <authorList>
            <person name="Silva J.C."/>
            <person name="Cornillot E."/>
            <person name="McCracken C."/>
            <person name="Usmani-Brown S."/>
            <person name="Dwivedi A."/>
            <person name="Ifeonu O.O."/>
            <person name="Crabtree J."/>
            <person name="Gotia H.T."/>
            <person name="Virji A.Z."/>
            <person name="Reynes C."/>
            <person name="Colinge J."/>
            <person name="Kumar V."/>
            <person name="Lawres L."/>
            <person name="Pazzi J.E."/>
            <person name="Pablo J.V."/>
            <person name="Hung C."/>
            <person name="Brancato J."/>
            <person name="Kumari P."/>
            <person name="Orvis J."/>
            <person name="Tretina K."/>
            <person name="Chibucos M."/>
            <person name="Ott S."/>
            <person name="Sadzewicz L."/>
            <person name="Sengamalay N."/>
            <person name="Shetty A.C."/>
            <person name="Su Q."/>
            <person name="Tallon L."/>
            <person name="Fraser C.M."/>
            <person name="Frutos R."/>
            <person name="Molina D.M."/>
            <person name="Krause P.J."/>
            <person name="Ben Mamoun C."/>
        </authorList>
    </citation>
    <scope>NUCLEOTIDE SEQUENCE [LARGE SCALE GENOMIC DNA]</scope>
    <source>
        <strain evidence="2 3">RI</strain>
    </source>
</reference>